<dbReference type="InterPro" id="IPR027512">
    <property type="entry name" value="EIF3A"/>
</dbReference>
<accession>A0A6V7Y7Q9</accession>
<dbReference type="InterPro" id="IPR054711">
    <property type="entry name" value="eIF3a_PCI_TPR-like"/>
</dbReference>
<feature type="compositionally biased region" description="Basic and acidic residues" evidence="7">
    <location>
        <begin position="818"/>
        <end position="830"/>
    </location>
</feature>
<evidence type="ECO:0000256" key="4">
    <source>
        <dbReference type="ARBA" id="ARBA00022884"/>
    </source>
</evidence>
<evidence type="ECO:0000259" key="8">
    <source>
        <dbReference type="PROSITE" id="PS50250"/>
    </source>
</evidence>
<dbReference type="AlphaFoldDB" id="A0A6V7Y7Q9"/>
<dbReference type="PROSITE" id="PS50250">
    <property type="entry name" value="PCI"/>
    <property type="match status" value="1"/>
</dbReference>
<evidence type="ECO:0000313" key="10">
    <source>
        <dbReference type="Proteomes" id="UP000580250"/>
    </source>
</evidence>
<dbReference type="OrthoDB" id="18884at2759"/>
<dbReference type="Proteomes" id="UP000580250">
    <property type="component" value="Unassembled WGS sequence"/>
</dbReference>
<dbReference type="GO" id="GO:0003729">
    <property type="term" value="F:mRNA binding"/>
    <property type="evidence" value="ECO:0007669"/>
    <property type="project" value="TreeGrafter"/>
</dbReference>
<proteinExistence type="predicted"/>
<protein>
    <recommendedName>
        <fullName evidence="8">PCI domain-containing protein</fullName>
    </recommendedName>
</protein>
<reference evidence="9 10" key="1">
    <citation type="submission" date="2020-08" db="EMBL/GenBank/DDBJ databases">
        <authorList>
            <person name="Koutsovoulos G."/>
            <person name="Danchin GJ E."/>
        </authorList>
    </citation>
    <scope>NUCLEOTIDE SEQUENCE [LARGE SCALE GENOMIC DNA]</scope>
</reference>
<dbReference type="InterPro" id="IPR000717">
    <property type="entry name" value="PCI_dom"/>
</dbReference>
<dbReference type="Gene3D" id="4.10.860.10">
    <property type="entry name" value="UVR domain"/>
    <property type="match status" value="1"/>
</dbReference>
<dbReference type="Gene3D" id="1.25.40.860">
    <property type="match status" value="1"/>
</dbReference>
<name>A0A6V7Y7Q9_MELEN</name>
<keyword evidence="6" id="KW-0175">Coiled coil</keyword>
<evidence type="ECO:0000256" key="7">
    <source>
        <dbReference type="SAM" id="MobiDB-lite"/>
    </source>
</evidence>
<keyword evidence="5" id="KW-0648">Protein biosynthesis</keyword>
<dbReference type="Pfam" id="PF22591">
    <property type="entry name" value="eIF3a_PCI_TPR-like"/>
    <property type="match status" value="1"/>
</dbReference>
<dbReference type="FunFam" id="4.10.860.10:FF:000001">
    <property type="entry name" value="Eukaryotic translation initiation factor 3 subunit A"/>
    <property type="match status" value="1"/>
</dbReference>
<dbReference type="GO" id="GO:0043614">
    <property type="term" value="C:multi-eIF complex"/>
    <property type="evidence" value="ECO:0007669"/>
    <property type="project" value="TreeGrafter"/>
</dbReference>
<feature type="coiled-coil region" evidence="6">
    <location>
        <begin position="605"/>
        <end position="638"/>
    </location>
</feature>
<keyword evidence="3" id="KW-0396">Initiation factor</keyword>
<dbReference type="GO" id="GO:0071540">
    <property type="term" value="C:eukaryotic translation initiation factor 3 complex, eIF3e"/>
    <property type="evidence" value="ECO:0007669"/>
    <property type="project" value="TreeGrafter"/>
</dbReference>
<dbReference type="GO" id="GO:0071541">
    <property type="term" value="C:eukaryotic translation initiation factor 3 complex, eIF3m"/>
    <property type="evidence" value="ECO:0007669"/>
    <property type="project" value="TreeGrafter"/>
</dbReference>
<evidence type="ECO:0000313" key="9">
    <source>
        <dbReference type="EMBL" id="CAD2207588.1"/>
    </source>
</evidence>
<organism evidence="9 10">
    <name type="scientific">Meloidogyne enterolobii</name>
    <name type="common">Root-knot nematode worm</name>
    <name type="synonym">Meloidogyne mayaguensis</name>
    <dbReference type="NCBI Taxonomy" id="390850"/>
    <lineage>
        <taxon>Eukaryota</taxon>
        <taxon>Metazoa</taxon>
        <taxon>Ecdysozoa</taxon>
        <taxon>Nematoda</taxon>
        <taxon>Chromadorea</taxon>
        <taxon>Rhabditida</taxon>
        <taxon>Tylenchina</taxon>
        <taxon>Tylenchomorpha</taxon>
        <taxon>Tylenchoidea</taxon>
        <taxon>Meloidogynidae</taxon>
        <taxon>Meloidogyninae</taxon>
        <taxon>Meloidogyne</taxon>
    </lineage>
</organism>
<dbReference type="PANTHER" id="PTHR14005">
    <property type="entry name" value="EUKARYOTIC TRANSLATION INITIATION FACTOR 3, THETA SUBUNIT"/>
    <property type="match status" value="1"/>
</dbReference>
<dbReference type="PANTHER" id="PTHR14005:SF0">
    <property type="entry name" value="EUKARYOTIC TRANSLATION INITIATION FACTOR 3 SUBUNIT A"/>
    <property type="match status" value="1"/>
</dbReference>
<evidence type="ECO:0000256" key="1">
    <source>
        <dbReference type="ARBA" id="ARBA00004496"/>
    </source>
</evidence>
<evidence type="ECO:0000256" key="5">
    <source>
        <dbReference type="ARBA" id="ARBA00022917"/>
    </source>
</evidence>
<keyword evidence="4" id="KW-0694">RNA-binding</keyword>
<dbReference type="GO" id="GO:0002188">
    <property type="term" value="P:translation reinitiation"/>
    <property type="evidence" value="ECO:0007669"/>
    <property type="project" value="TreeGrafter"/>
</dbReference>
<gene>
    <name evidence="9" type="ORF">MENT_LOCUS61537</name>
</gene>
<dbReference type="GO" id="GO:0001732">
    <property type="term" value="P:formation of cytoplasmic translation initiation complex"/>
    <property type="evidence" value="ECO:0007669"/>
    <property type="project" value="TreeGrafter"/>
</dbReference>
<comment type="caution">
    <text evidence="9">The sequence shown here is derived from an EMBL/GenBank/DDBJ whole genome shotgun (WGS) entry which is preliminary data.</text>
</comment>
<evidence type="ECO:0000256" key="3">
    <source>
        <dbReference type="ARBA" id="ARBA00022540"/>
    </source>
</evidence>
<evidence type="ECO:0000256" key="2">
    <source>
        <dbReference type="ARBA" id="ARBA00022490"/>
    </source>
</evidence>
<dbReference type="EMBL" id="CAJEWN010003420">
    <property type="protein sequence ID" value="CAD2207588.1"/>
    <property type="molecule type" value="Genomic_DNA"/>
</dbReference>
<sequence>MRANYHQSQKPEAALQRAHEFISVGKQRDALQSLHDLIKGRRQKQWSQIQEQIMLKYVELCVNLRNSTVAKDGLYQYKILTQQVAVKSLVTVLSALLTLAEKKTLEARKSSIEKMEEIDDLDVADTPENLLLSVVSGAVPQDRMDRTVLSPWLRFQWDTFRNCLDLLRNNIYVEQIYHQIARQSFAFCLQYQRRNEFRKLSDMLRLHLTQVQKAQQAQTIPAHAIKLTNIDSLTLMLETRLCQLDTAINMELWQEAYKTAEDLHNLMQIGKDKKIAKPSSYANYYDKIALVFWKGGNTLFHAASLLQKFNIHKDMKKQFTGEEATDQATKVLLATLSIPDGAERPSILTKHLDIEEQHVANTRILSALLRMPIIPTRNGILKEIARLNIPEIAAPEAFKLYKCIEFDFDPLHIAVNVQEMLLVIEQLGEKLGHSEYGQYSNSIKKTVAAKIVKQISSIYESIKFARLSEIIPFYNRMQLEQFLVDICKQNLVSAHIDHRQNCIYFGHVDSLLASELESEHGRISEISKITTHVSSVYSILQDAYLDIDQSFVKELQEKLARQIKIYLTHKDGDFERILARRKRIELYKENTEQMKKEKLFQSQMLANKQEEKRRTEEYNKLMEENKENEQRRRFVEQAEIQRKVAADRMQKQKSHPLYAMLVKELGEEAVEKMDLEQFVIEKRNLLDKERKEQQNKMLQQEKKFDYYVRAIHLEEMLVWKELSDEQQACASELFDQYEVTRIDKEIKAREKMLESFQLLTNVKDDAIKFMRSTIQSHAEDLKIIKEKWKKKVELVREKAIEKLANERMKKWQSEVKLVEEEQRRKEEEQPPPKQICIVEAPPPQQEQSKEIVPQQKGKYLPPQMRKKP</sequence>
<evidence type="ECO:0000256" key="6">
    <source>
        <dbReference type="SAM" id="Coils"/>
    </source>
</evidence>
<dbReference type="Pfam" id="PF01399">
    <property type="entry name" value="PCI"/>
    <property type="match status" value="1"/>
</dbReference>
<dbReference type="SMART" id="SM00088">
    <property type="entry name" value="PINT"/>
    <property type="match status" value="1"/>
</dbReference>
<comment type="subcellular location">
    <subcellularLocation>
        <location evidence="1">Cytoplasm</location>
    </subcellularLocation>
</comment>
<keyword evidence="2" id="KW-0963">Cytoplasm</keyword>
<dbReference type="GO" id="GO:0003743">
    <property type="term" value="F:translation initiation factor activity"/>
    <property type="evidence" value="ECO:0007669"/>
    <property type="project" value="UniProtKB-KW"/>
</dbReference>
<feature type="domain" description="PCI" evidence="8">
    <location>
        <begin position="327"/>
        <end position="510"/>
    </location>
</feature>
<feature type="region of interest" description="Disordered" evidence="7">
    <location>
        <begin position="818"/>
        <end position="868"/>
    </location>
</feature>